<name>A0A1M7RJV7_9ACTN</name>
<evidence type="ECO:0000313" key="1">
    <source>
        <dbReference type="EMBL" id="SHN46452.1"/>
    </source>
</evidence>
<keyword evidence="2" id="KW-1185">Reference proteome</keyword>
<sequence>MAQPTTTDAPITTTHPYAYWVHYGFVGGEGSCDFRRSAPIRTAADVHEIADLISDKVGQTAVVRSWQQFPTGH</sequence>
<dbReference type="RefSeq" id="WP_073263434.1">
    <property type="nucleotide sequence ID" value="NZ_FRCS01000015.1"/>
</dbReference>
<organism evidence="1 2">
    <name type="scientific">Cryptosporangium aurantiacum</name>
    <dbReference type="NCBI Taxonomy" id="134849"/>
    <lineage>
        <taxon>Bacteria</taxon>
        <taxon>Bacillati</taxon>
        <taxon>Actinomycetota</taxon>
        <taxon>Actinomycetes</taxon>
        <taxon>Cryptosporangiales</taxon>
        <taxon>Cryptosporangiaceae</taxon>
        <taxon>Cryptosporangium</taxon>
    </lineage>
</organism>
<dbReference type="EMBL" id="FRCS01000015">
    <property type="protein sequence ID" value="SHN46452.1"/>
    <property type="molecule type" value="Genomic_DNA"/>
</dbReference>
<dbReference type="AlphaFoldDB" id="A0A1M7RJV7"/>
<protein>
    <submittedName>
        <fullName evidence="1">Uncharacterized protein</fullName>
    </submittedName>
</protein>
<dbReference type="STRING" id="134849.SAMN05443668_115141"/>
<gene>
    <name evidence="1" type="ORF">SAMN05443668_115141</name>
</gene>
<proteinExistence type="predicted"/>
<dbReference type="Proteomes" id="UP000184440">
    <property type="component" value="Unassembled WGS sequence"/>
</dbReference>
<reference evidence="1 2" key="1">
    <citation type="submission" date="2016-11" db="EMBL/GenBank/DDBJ databases">
        <authorList>
            <person name="Jaros S."/>
            <person name="Januszkiewicz K."/>
            <person name="Wedrychowicz H."/>
        </authorList>
    </citation>
    <scope>NUCLEOTIDE SEQUENCE [LARGE SCALE GENOMIC DNA]</scope>
    <source>
        <strain evidence="1 2">DSM 46144</strain>
    </source>
</reference>
<accession>A0A1M7RJV7</accession>
<evidence type="ECO:0000313" key="2">
    <source>
        <dbReference type="Proteomes" id="UP000184440"/>
    </source>
</evidence>